<feature type="compositionally biased region" description="Polar residues" evidence="1">
    <location>
        <begin position="89"/>
        <end position="99"/>
    </location>
</feature>
<feature type="region of interest" description="Disordered" evidence="1">
    <location>
        <begin position="1"/>
        <end position="111"/>
    </location>
</feature>
<keyword evidence="3" id="KW-1185">Reference proteome</keyword>
<dbReference type="EMBL" id="CAJVCH010019192">
    <property type="protein sequence ID" value="CAG7687275.1"/>
    <property type="molecule type" value="Genomic_DNA"/>
</dbReference>
<proteinExistence type="predicted"/>
<dbReference type="Proteomes" id="UP000708208">
    <property type="component" value="Unassembled WGS sequence"/>
</dbReference>
<reference evidence="2" key="1">
    <citation type="submission" date="2021-06" db="EMBL/GenBank/DDBJ databases">
        <authorList>
            <person name="Hodson N. C."/>
            <person name="Mongue J. A."/>
            <person name="Jaron S. K."/>
        </authorList>
    </citation>
    <scope>NUCLEOTIDE SEQUENCE</scope>
</reference>
<feature type="compositionally biased region" description="Acidic residues" evidence="1">
    <location>
        <begin position="48"/>
        <end position="60"/>
    </location>
</feature>
<accession>A0A8J2NTH7</accession>
<comment type="caution">
    <text evidence="2">The sequence shown here is derived from an EMBL/GenBank/DDBJ whole genome shotgun (WGS) entry which is preliminary data.</text>
</comment>
<evidence type="ECO:0000256" key="1">
    <source>
        <dbReference type="SAM" id="MobiDB-lite"/>
    </source>
</evidence>
<dbReference type="AlphaFoldDB" id="A0A8J2NTH7"/>
<evidence type="ECO:0000313" key="3">
    <source>
        <dbReference type="Proteomes" id="UP000708208"/>
    </source>
</evidence>
<gene>
    <name evidence="2" type="ORF">AFUS01_LOCUS3212</name>
</gene>
<organism evidence="2 3">
    <name type="scientific">Allacma fusca</name>
    <dbReference type="NCBI Taxonomy" id="39272"/>
    <lineage>
        <taxon>Eukaryota</taxon>
        <taxon>Metazoa</taxon>
        <taxon>Ecdysozoa</taxon>
        <taxon>Arthropoda</taxon>
        <taxon>Hexapoda</taxon>
        <taxon>Collembola</taxon>
        <taxon>Symphypleona</taxon>
        <taxon>Sminthuridae</taxon>
        <taxon>Allacma</taxon>
    </lineage>
</organism>
<feature type="compositionally biased region" description="Basic and acidic residues" evidence="1">
    <location>
        <begin position="1"/>
        <end position="11"/>
    </location>
</feature>
<evidence type="ECO:0000313" key="2">
    <source>
        <dbReference type="EMBL" id="CAG7687275.1"/>
    </source>
</evidence>
<sequence length="299" mass="34566">MFVMLDTDKTIISEGNEDDDDGPAHEENVENYTDDSKWVLPAKSLCVESDDDVVDEDEDEDKNKDEDEYGTPGDSSSAASTEDSSDNAQKSQTPRNSKPSETEISEDPEFQSDIWSKKKKFRKIGRSDHVLDSMTLIPRNATIKNEKRTINIINSCTVETTMQILYYIFVQLYSRWTAILSNEKRPETEGKMFPMYRAMLDKFKFKTQPQHSLSLHPFYREEVIAVEKDLRKNYTISGITFQVASYSMYTGSRYYGVIWHENKRFTYNDKNDRLKLIPRKQLSSTDGLSSVFLLREGNL</sequence>
<name>A0A8J2NTH7_9HEXA</name>
<protein>
    <submittedName>
        <fullName evidence="2">Uncharacterized protein</fullName>
    </submittedName>
</protein>
<feature type="compositionally biased region" description="Low complexity" evidence="1">
    <location>
        <begin position="74"/>
        <end position="88"/>
    </location>
</feature>